<evidence type="ECO:0000256" key="1">
    <source>
        <dbReference type="SAM" id="Phobius"/>
    </source>
</evidence>
<dbReference type="GO" id="GO:0016020">
    <property type="term" value="C:membrane"/>
    <property type="evidence" value="ECO:0007669"/>
    <property type="project" value="TreeGrafter"/>
</dbReference>
<keyword evidence="1" id="KW-1133">Transmembrane helix</keyword>
<dbReference type="Proteomes" id="UP000184693">
    <property type="component" value="Unassembled WGS sequence"/>
</dbReference>
<dbReference type="PANTHER" id="PTHR23028:SF53">
    <property type="entry name" value="ACYL_TRANSF_3 DOMAIN-CONTAINING PROTEIN"/>
    <property type="match status" value="1"/>
</dbReference>
<dbReference type="GO" id="GO:0016747">
    <property type="term" value="F:acyltransferase activity, transferring groups other than amino-acyl groups"/>
    <property type="evidence" value="ECO:0007669"/>
    <property type="project" value="InterPro"/>
</dbReference>
<dbReference type="InterPro" id="IPR050879">
    <property type="entry name" value="Acyltransferase_3"/>
</dbReference>
<gene>
    <name evidence="3" type="ORF">SAMN05444168_2982</name>
</gene>
<feature type="transmembrane region" description="Helical" evidence="1">
    <location>
        <begin position="245"/>
        <end position="263"/>
    </location>
</feature>
<dbReference type="EMBL" id="FSRM01000001">
    <property type="protein sequence ID" value="SIO14683.1"/>
    <property type="molecule type" value="Genomic_DNA"/>
</dbReference>
<evidence type="ECO:0000313" key="4">
    <source>
        <dbReference type="Proteomes" id="UP000184693"/>
    </source>
</evidence>
<keyword evidence="1" id="KW-0472">Membrane</keyword>
<keyword evidence="1" id="KW-0812">Transmembrane</keyword>
<feature type="transmembrane region" description="Helical" evidence="1">
    <location>
        <begin position="181"/>
        <end position="212"/>
    </location>
</feature>
<feature type="transmembrane region" description="Helical" evidence="1">
    <location>
        <begin position="218"/>
        <end position="238"/>
    </location>
</feature>
<feature type="transmembrane region" description="Helical" evidence="1">
    <location>
        <begin position="112"/>
        <end position="131"/>
    </location>
</feature>
<dbReference type="AlphaFoldDB" id="A0A1N6H4J7"/>
<proteinExistence type="predicted"/>
<dbReference type="RefSeq" id="WP_083611429.1">
    <property type="nucleotide sequence ID" value="NZ_FSRM01000001.1"/>
</dbReference>
<dbReference type="GO" id="GO:0016787">
    <property type="term" value="F:hydrolase activity"/>
    <property type="evidence" value="ECO:0007669"/>
    <property type="project" value="UniProtKB-KW"/>
</dbReference>
<evidence type="ECO:0000313" key="3">
    <source>
        <dbReference type="EMBL" id="SIO14683.1"/>
    </source>
</evidence>
<name>A0A1N6H4J7_9BURK</name>
<dbReference type="InterPro" id="IPR002656">
    <property type="entry name" value="Acyl_transf_3_dom"/>
</dbReference>
<dbReference type="GO" id="GO:0000271">
    <property type="term" value="P:polysaccharide biosynthetic process"/>
    <property type="evidence" value="ECO:0007669"/>
    <property type="project" value="TreeGrafter"/>
</dbReference>
<protein>
    <submittedName>
        <fullName evidence="3">Peptidoglycan/LPS O-acetylase OafA/YrhL, contains acyltransferase and SGNH-hydrolase domains</fullName>
    </submittedName>
</protein>
<feature type="transmembrane region" description="Helical" evidence="1">
    <location>
        <begin position="24"/>
        <end position="43"/>
    </location>
</feature>
<keyword evidence="3" id="KW-0012">Acyltransferase</keyword>
<reference evidence="3 4" key="1">
    <citation type="submission" date="2016-11" db="EMBL/GenBank/DDBJ databases">
        <authorList>
            <person name="Jaros S."/>
            <person name="Januszkiewicz K."/>
            <person name="Wedrychowicz H."/>
        </authorList>
    </citation>
    <scope>NUCLEOTIDE SEQUENCE [LARGE SCALE GENOMIC DNA]</scope>
    <source>
        <strain evidence="3 4">GAS86</strain>
    </source>
</reference>
<feature type="transmembrane region" description="Helical" evidence="1">
    <location>
        <begin position="275"/>
        <end position="292"/>
    </location>
</feature>
<dbReference type="OrthoDB" id="8772324at2"/>
<keyword evidence="3" id="KW-0808">Transferase</keyword>
<dbReference type="PANTHER" id="PTHR23028">
    <property type="entry name" value="ACETYLTRANSFERASE"/>
    <property type="match status" value="1"/>
</dbReference>
<accession>A0A1N6H4J7</accession>
<organism evidence="3 4">
    <name type="scientific">Paraburkholderia phenazinium</name>
    <dbReference type="NCBI Taxonomy" id="60549"/>
    <lineage>
        <taxon>Bacteria</taxon>
        <taxon>Pseudomonadati</taxon>
        <taxon>Pseudomonadota</taxon>
        <taxon>Betaproteobacteria</taxon>
        <taxon>Burkholderiales</taxon>
        <taxon>Burkholderiaceae</taxon>
        <taxon>Paraburkholderia</taxon>
    </lineage>
</organism>
<evidence type="ECO:0000259" key="2">
    <source>
        <dbReference type="Pfam" id="PF01757"/>
    </source>
</evidence>
<feature type="domain" description="Acyltransferase 3" evidence="2">
    <location>
        <begin position="25"/>
        <end position="350"/>
    </location>
</feature>
<dbReference type="Pfam" id="PF01757">
    <property type="entry name" value="Acyl_transf_3"/>
    <property type="match status" value="1"/>
</dbReference>
<feature type="transmembrane region" description="Helical" evidence="1">
    <location>
        <begin position="313"/>
        <end position="331"/>
    </location>
</feature>
<keyword evidence="3" id="KW-0378">Hydrolase</keyword>
<feature type="transmembrane region" description="Helical" evidence="1">
    <location>
        <begin position="70"/>
        <end position="91"/>
    </location>
</feature>
<feature type="transmembrane region" description="Helical" evidence="1">
    <location>
        <begin position="337"/>
        <end position="360"/>
    </location>
</feature>
<sequence length="388" mass="44085">MTATQPASILSESNTEGEKSRSKILGLECIRFVSALAILVWHYKHFSYLGSEPVEFSPSTQPLYSLLLPIYRYGYLGVQIFWCISGYIFFWKYGEAIATGSISGWNFFVYRLSRLYPLHFVTLLAVALLQYAYFRKSGVYFVYQNNNFREFFLQIFMASSWIGTAPVGFNGPIWSISVEILIYFIFYAFLRIFLNNIFLSGMVVVATAVAMGFGVSSPVLQCLALFYAGGVLTMAGPFMRRHRTAAGASFFVVIAMIAGWHFLNSRPELEIQPKFFLMAATLSCVYFMSEYFNPPARIRGAIETAGNMTYSSYLLHFPIQLCIMLVCRETGVAVPYWSVWFFLGFIAVTLVSSKYAFAMIERPAQAFIRRRLASHHRIKPMQAEDAPI</sequence>